<feature type="region of interest" description="Disordered" evidence="1">
    <location>
        <begin position="811"/>
        <end position="837"/>
    </location>
</feature>
<feature type="compositionally biased region" description="Basic and acidic residues" evidence="1">
    <location>
        <begin position="249"/>
        <end position="265"/>
    </location>
</feature>
<feature type="compositionally biased region" description="Acidic residues" evidence="1">
    <location>
        <begin position="122"/>
        <end position="135"/>
    </location>
</feature>
<evidence type="ECO:0000313" key="2">
    <source>
        <dbReference type="EMBL" id="KDN46817.1"/>
    </source>
</evidence>
<feature type="compositionally biased region" description="Polar residues" evidence="1">
    <location>
        <begin position="615"/>
        <end position="625"/>
    </location>
</feature>
<dbReference type="InParanoid" id="A0A066VYL0"/>
<dbReference type="GeneID" id="25261245"/>
<feature type="region of interest" description="Disordered" evidence="1">
    <location>
        <begin position="856"/>
        <end position="913"/>
    </location>
</feature>
<protein>
    <submittedName>
        <fullName evidence="2">Uncharacterized protein</fullName>
    </submittedName>
</protein>
<feature type="region of interest" description="Disordered" evidence="1">
    <location>
        <begin position="1004"/>
        <end position="1036"/>
    </location>
</feature>
<feature type="compositionally biased region" description="Acidic residues" evidence="1">
    <location>
        <begin position="333"/>
        <end position="352"/>
    </location>
</feature>
<feature type="region of interest" description="Disordered" evidence="1">
    <location>
        <begin position="512"/>
        <end position="634"/>
    </location>
</feature>
<sequence length="1166" mass="123212">MPRNTFNSRATATFYGQGSSFNASSSHPGSTSSKPVVVSEDSQTETGDDEDEVAITGTRQLGSPTKQQKSSHYKDSSSELSSDEDDAALQPSSSTRKGKKKATEKSPRKRRSKFHASTASDSSDEEGSDDDDEDEAIRLAINEAGDGDSLLGSESQNELSQDDADSDSQEELHAHAYANAQRAAGLLGKEDNSDSDSDGILAEEEARIIADEEARQQRKKRRSADKRRFCRHLYTGDDTDSGGDGDGDASSRHFSQVEDAERNTDSLRGQPTSVSPSTLRALGLSSLGYGDVLFEQQTDFHTDSEPSFTDFFNGEASSSSGSDSESGAGTDSEGTDSDNESDLDALTTDDDTDSNLSALEAAILAGEPLVFGRANLDGSANPDSSLTGLVEGLLAGADANTAHAIHGGVGNRDTPDDDDQFNSAENVAARALAAEEARRCAEMPLLVIEDLDGRLIYARAGNGEAVFGSDGEFEYIGGEEETESDEDDPYEYWSDIDEGLLAALGPGADAVMSGGGNHGADPSAKALGKRRARDVEETEDDGETTDELPEDDLQFSRLLVGSIEPHGGRQSRRRRALALKSRKLSPANFNTTSKGTHASAATAAKLASSSHSRADSGTLSISDVASDSAPITLPEEMQVSANDAKDSVASASNGQKALQDALQQAAHATAVAAATEGQRDAAGSSSGLAKEVVTACIAPATPVAKPLMGSFVPSSNAKHRAVIDGQRPVPSPFSLHNRVRNKGLGLQGKRKRGRDAGLDPSQKRQRRFSIDDIIGRPLVEAESAQGYMSTPEDNGEDIQLVDLDDVVDASMLWRPGPGAASPDIESNEDADKKGRKRQLGFNVNAFARWNKVPMQSFRDGQQQQQQQPQESASSMQFGNSRFARELRKGLDRGPRQRTDSSPFRGRAAERARLGTDRAGMDAMLTPTSLTGPANGILAISPVLFPQSDAQPQFEGNSHGLSSGSLQATALAEVPPFDLQSDGCRKITRREKREKKARKTALRIALQAGEAPTSAFERSNSPSLQQHRSASVPASPGVFTGTMPQFAVSAPSPLSLSAISPGATGREVPRSPLANRSRSPSADKGKQTLNLSLPGLEANDNGSNDQSDKGNPTGLDPSAVSARAPPTSLPPSSAIRAPLYSPLFGGIAPPAGLIDDLDEQPVETLMI</sequence>
<comment type="caution">
    <text evidence="2">The sequence shown here is derived from an EMBL/GenBank/DDBJ whole genome shotgun (WGS) entry which is preliminary data.</text>
</comment>
<feature type="compositionally biased region" description="Low complexity" evidence="1">
    <location>
        <begin position="175"/>
        <end position="184"/>
    </location>
</feature>
<dbReference type="OMA" id="ATAFPRM"/>
<feature type="compositionally biased region" description="Low complexity" evidence="1">
    <location>
        <begin position="591"/>
        <end position="611"/>
    </location>
</feature>
<feature type="compositionally biased region" description="Basic and acidic residues" evidence="1">
    <location>
        <begin position="204"/>
        <end position="216"/>
    </location>
</feature>
<dbReference type="HOGENOM" id="CLU_271075_0_0_1"/>
<proteinExistence type="predicted"/>
<feature type="region of interest" description="Disordered" evidence="1">
    <location>
        <begin position="725"/>
        <end position="774"/>
    </location>
</feature>
<feature type="compositionally biased region" description="Basic residues" evidence="1">
    <location>
        <begin position="217"/>
        <end position="231"/>
    </location>
</feature>
<feature type="compositionally biased region" description="Basic and acidic residues" evidence="1">
    <location>
        <begin position="882"/>
        <end position="898"/>
    </location>
</feature>
<feature type="compositionally biased region" description="Low complexity" evidence="1">
    <location>
        <begin position="314"/>
        <end position="332"/>
    </location>
</feature>
<feature type="region of interest" description="Disordered" evidence="1">
    <location>
        <begin position="303"/>
        <end position="352"/>
    </location>
</feature>
<organism evidence="2 3">
    <name type="scientific">Tilletiaria anomala (strain ATCC 24038 / CBS 436.72 / UBC 951)</name>
    <dbReference type="NCBI Taxonomy" id="1037660"/>
    <lineage>
        <taxon>Eukaryota</taxon>
        <taxon>Fungi</taxon>
        <taxon>Dikarya</taxon>
        <taxon>Basidiomycota</taxon>
        <taxon>Ustilaginomycotina</taxon>
        <taxon>Exobasidiomycetes</taxon>
        <taxon>Georgefischeriales</taxon>
        <taxon>Tilletiariaceae</taxon>
        <taxon>Tilletiaria</taxon>
    </lineage>
</organism>
<feature type="compositionally biased region" description="Low complexity" evidence="1">
    <location>
        <begin position="856"/>
        <end position="876"/>
    </location>
</feature>
<keyword evidence="3" id="KW-1185">Reference proteome</keyword>
<feature type="compositionally biased region" description="Polar residues" evidence="1">
    <location>
        <begin position="1015"/>
        <end position="1028"/>
    </location>
</feature>
<dbReference type="STRING" id="1037660.A0A066VYL0"/>
<feature type="compositionally biased region" description="Acidic residues" evidence="1">
    <location>
        <begin position="160"/>
        <end position="169"/>
    </location>
</feature>
<feature type="compositionally biased region" description="Polar residues" evidence="1">
    <location>
        <begin position="266"/>
        <end position="278"/>
    </location>
</feature>
<reference evidence="2 3" key="1">
    <citation type="submission" date="2014-05" db="EMBL/GenBank/DDBJ databases">
        <title>Draft genome sequence of a rare smut relative, Tilletiaria anomala UBC 951.</title>
        <authorList>
            <consortium name="DOE Joint Genome Institute"/>
            <person name="Toome M."/>
            <person name="Kuo A."/>
            <person name="Henrissat B."/>
            <person name="Lipzen A."/>
            <person name="Tritt A."/>
            <person name="Yoshinaga Y."/>
            <person name="Zane M."/>
            <person name="Barry K."/>
            <person name="Grigoriev I.V."/>
            <person name="Spatafora J.W."/>
            <person name="Aimea M.C."/>
        </authorList>
    </citation>
    <scope>NUCLEOTIDE SEQUENCE [LARGE SCALE GENOMIC DNA]</scope>
    <source>
        <strain evidence="2 3">UBC 951</strain>
    </source>
</reference>
<name>A0A066VYL0_TILAU</name>
<evidence type="ECO:0000313" key="3">
    <source>
        <dbReference type="Proteomes" id="UP000027361"/>
    </source>
</evidence>
<feature type="compositionally biased region" description="Acidic residues" evidence="1">
    <location>
        <begin position="237"/>
        <end position="247"/>
    </location>
</feature>
<feature type="compositionally biased region" description="Polar residues" evidence="1">
    <location>
        <begin position="57"/>
        <end position="70"/>
    </location>
</feature>
<dbReference type="EMBL" id="JMSN01000033">
    <property type="protein sequence ID" value="KDN46817.1"/>
    <property type="molecule type" value="Genomic_DNA"/>
</dbReference>
<feature type="compositionally biased region" description="Acidic residues" evidence="1">
    <location>
        <begin position="42"/>
        <end position="53"/>
    </location>
</feature>
<gene>
    <name evidence="2" type="ORF">K437DRAFT_105001</name>
</gene>
<accession>A0A066VYL0</accession>
<feature type="compositionally biased region" description="Acidic residues" evidence="1">
    <location>
        <begin position="536"/>
        <end position="553"/>
    </location>
</feature>
<feature type="region of interest" description="Disordered" evidence="1">
    <location>
        <begin position="16"/>
        <end position="279"/>
    </location>
</feature>
<dbReference type="RefSeq" id="XP_013243683.1">
    <property type="nucleotide sequence ID" value="XM_013388229.1"/>
</dbReference>
<dbReference type="Proteomes" id="UP000027361">
    <property type="component" value="Unassembled WGS sequence"/>
</dbReference>
<evidence type="ECO:0000256" key="1">
    <source>
        <dbReference type="SAM" id="MobiDB-lite"/>
    </source>
</evidence>
<feature type="compositionally biased region" description="Basic residues" evidence="1">
    <location>
        <begin position="569"/>
        <end position="583"/>
    </location>
</feature>
<dbReference type="OrthoDB" id="3364971at2759"/>
<feature type="compositionally biased region" description="Acidic residues" evidence="1">
    <location>
        <begin position="193"/>
        <end position="203"/>
    </location>
</feature>
<feature type="region of interest" description="Disordered" evidence="1">
    <location>
        <begin position="1057"/>
        <end position="1134"/>
    </location>
</feature>
<dbReference type="AlphaFoldDB" id="A0A066VYL0"/>
<feature type="compositionally biased region" description="Low complexity" evidence="1">
    <location>
        <begin position="24"/>
        <end position="33"/>
    </location>
</feature>